<sequence length="98" mass="11351">MADNRTLQLVCQHADILESLWESPKYKRELANDRGISKSTVYNIHQKLKDRGFITKQDSKYHLTKRGAIAFIVYTGYNNQMKMIDDISTRKVGESNDV</sequence>
<dbReference type="GeneID" id="78828491"/>
<organism evidence="2 3">
    <name type="scientific">Natronobacterium lacisalsi AJ5</name>
    <dbReference type="NCBI Taxonomy" id="358396"/>
    <lineage>
        <taxon>Archaea</taxon>
        <taxon>Methanobacteriati</taxon>
        <taxon>Methanobacteriota</taxon>
        <taxon>Stenosarchaea group</taxon>
        <taxon>Halobacteria</taxon>
        <taxon>Halobacteriales</taxon>
        <taxon>Natrialbaceae</taxon>
        <taxon>Natronobacterium</taxon>
    </lineage>
</organism>
<feature type="domain" description="HVO-A0261-like N-terminal" evidence="1">
    <location>
        <begin position="4"/>
        <end position="82"/>
    </location>
</feature>
<dbReference type="SUPFAM" id="SSF46785">
    <property type="entry name" value="Winged helix' DNA-binding domain"/>
    <property type="match status" value="1"/>
</dbReference>
<reference evidence="2 3" key="1">
    <citation type="journal article" date="2011" name="J. Bacteriol.">
        <title>Genome sequence of Halobiforma lacisalsi AJ5, an extremely halophilic archaeon which harbors a bop gene.</title>
        <authorList>
            <person name="Jiang X."/>
            <person name="Wang S."/>
            <person name="Cheng H."/>
            <person name="Huo Y."/>
            <person name="Zhang X."/>
            <person name="Zhu X."/>
            <person name="Han X."/>
            <person name="Ni P."/>
            <person name="Wu M."/>
        </authorList>
    </citation>
    <scope>NUCLEOTIDE SEQUENCE [LARGE SCALE GENOMIC DNA]</scope>
    <source>
        <strain evidence="2 3">AJ5</strain>
    </source>
</reference>
<proteinExistence type="predicted"/>
<dbReference type="InterPro" id="IPR057527">
    <property type="entry name" value="HVO_A0261-like_N"/>
</dbReference>
<evidence type="ECO:0000259" key="1">
    <source>
        <dbReference type="Pfam" id="PF25213"/>
    </source>
</evidence>
<accession>A0A1P8LNS2</accession>
<dbReference type="InterPro" id="IPR036388">
    <property type="entry name" value="WH-like_DNA-bd_sf"/>
</dbReference>
<protein>
    <recommendedName>
        <fullName evidence="1">HVO-A0261-like N-terminal domain-containing protein</fullName>
    </recommendedName>
</protein>
<dbReference type="Proteomes" id="UP000186547">
    <property type="component" value="Chromosome"/>
</dbReference>
<name>A0A1P8LNS2_NATLA</name>
<dbReference type="RefSeq" id="WP_076738703.1">
    <property type="nucleotide sequence ID" value="NZ_AOLZ01000002.1"/>
</dbReference>
<dbReference type="AlphaFoldDB" id="A0A1P8LNS2"/>
<gene>
    <name evidence="2" type="ORF">CHINAEXTREME_06500</name>
</gene>
<dbReference type="InterPro" id="IPR036390">
    <property type="entry name" value="WH_DNA-bd_sf"/>
</dbReference>
<dbReference type="Pfam" id="PF25213">
    <property type="entry name" value="HVO_A0261_N"/>
    <property type="match status" value="1"/>
</dbReference>
<evidence type="ECO:0000313" key="3">
    <source>
        <dbReference type="Proteomes" id="UP000186547"/>
    </source>
</evidence>
<dbReference type="Gene3D" id="1.10.10.10">
    <property type="entry name" value="Winged helix-like DNA-binding domain superfamily/Winged helix DNA-binding domain"/>
    <property type="match status" value="1"/>
</dbReference>
<dbReference type="EMBL" id="CP019285">
    <property type="protein sequence ID" value="APW97440.1"/>
    <property type="molecule type" value="Genomic_DNA"/>
</dbReference>
<dbReference type="KEGG" id="hlc:CHINAEXTREME06500"/>
<evidence type="ECO:0000313" key="2">
    <source>
        <dbReference type="EMBL" id="APW97440.1"/>
    </source>
</evidence>